<evidence type="ECO:0000256" key="3">
    <source>
        <dbReference type="ARBA" id="ARBA00023012"/>
    </source>
</evidence>
<dbReference type="SMART" id="SM00382">
    <property type="entry name" value="AAA"/>
    <property type="match status" value="1"/>
</dbReference>
<dbReference type="InterPro" id="IPR009057">
    <property type="entry name" value="Homeodomain-like_sf"/>
</dbReference>
<dbReference type="InterPro" id="IPR002078">
    <property type="entry name" value="Sigma_54_int"/>
</dbReference>
<dbReference type="PROSITE" id="PS00676">
    <property type="entry name" value="SIGMA54_INTERACT_2"/>
    <property type="match status" value="1"/>
</dbReference>
<evidence type="ECO:0000256" key="6">
    <source>
        <dbReference type="ARBA" id="ARBA00023159"/>
    </source>
</evidence>
<dbReference type="RefSeq" id="WP_336924598.1">
    <property type="nucleotide sequence ID" value="NZ_JBANRO010000001.1"/>
</dbReference>
<keyword evidence="7" id="KW-0804">Transcription</keyword>
<evidence type="ECO:0000256" key="4">
    <source>
        <dbReference type="ARBA" id="ARBA00023015"/>
    </source>
</evidence>
<keyword evidence="4" id="KW-0805">Transcription regulation</keyword>
<dbReference type="PROSITE" id="PS50045">
    <property type="entry name" value="SIGMA54_INTERACT_4"/>
    <property type="match status" value="1"/>
</dbReference>
<protein>
    <submittedName>
        <fullName evidence="9">Sigma-54 interaction domain-containing protein</fullName>
    </submittedName>
</protein>
<gene>
    <name evidence="9" type="ORF">ACFODU_14080</name>
</gene>
<keyword evidence="1" id="KW-0547">Nucleotide-binding</keyword>
<dbReference type="Gene3D" id="3.40.50.300">
    <property type="entry name" value="P-loop containing nucleotide triphosphate hydrolases"/>
    <property type="match status" value="1"/>
</dbReference>
<dbReference type="PANTHER" id="PTHR32071:SF21">
    <property type="entry name" value="TRANSCRIPTIONAL REGULATORY PROTEIN FLGR"/>
    <property type="match status" value="1"/>
</dbReference>
<dbReference type="PROSITE" id="PS00688">
    <property type="entry name" value="SIGMA54_INTERACT_3"/>
    <property type="match status" value="1"/>
</dbReference>
<dbReference type="Pfam" id="PF02954">
    <property type="entry name" value="HTH_8"/>
    <property type="match status" value="1"/>
</dbReference>
<dbReference type="InterPro" id="IPR025943">
    <property type="entry name" value="Sigma_54_int_dom_ATP-bd_2"/>
</dbReference>
<evidence type="ECO:0000256" key="5">
    <source>
        <dbReference type="ARBA" id="ARBA00023125"/>
    </source>
</evidence>
<evidence type="ECO:0000256" key="2">
    <source>
        <dbReference type="ARBA" id="ARBA00022840"/>
    </source>
</evidence>
<sequence>MARICASKGLEKNHASLLNYAQIMLESGVDGGEVLLAGAENDLPARRRDDRLIVLERGALPQVRALGAGALRLTYTQADCPATRAALLACAARPGQPVAADSGSIAMLTLAARVAASEIPVLIEGPTGTGKEVLARYIHNASPRAAAPFVALNCAAMPEAMLEAMLFGHRKGAFTGATEAAEGFFRAADGGTLLLDELGEMPIGLQAKLLRALQEGEVVPLGATQPVKVDVRVIACTNRDLAAEIAAGRFREDLYYRLNVFPLRLDALRVRPDDIAPLAFAMLLRHAPATGARWIGADALDKLRSHAWPGNVRELENVIRRALLLAGEEPTLNAAHIVFDSAVRPVGAGDTLVAAVTPAASDGRNLSAIVRRSEAQVILDTLDQHGGNRLATAAALGISERTLRYRLASMREAGLVAAAGGAR</sequence>
<evidence type="ECO:0000256" key="7">
    <source>
        <dbReference type="ARBA" id="ARBA00023163"/>
    </source>
</evidence>
<dbReference type="SUPFAM" id="SSF46689">
    <property type="entry name" value="Homeodomain-like"/>
    <property type="match status" value="1"/>
</dbReference>
<evidence type="ECO:0000313" key="10">
    <source>
        <dbReference type="Proteomes" id="UP001595456"/>
    </source>
</evidence>
<dbReference type="Gene3D" id="1.10.8.60">
    <property type="match status" value="1"/>
</dbReference>
<keyword evidence="2" id="KW-0067">ATP-binding</keyword>
<keyword evidence="5" id="KW-0238">DNA-binding</keyword>
<dbReference type="Gene3D" id="1.10.10.60">
    <property type="entry name" value="Homeodomain-like"/>
    <property type="match status" value="1"/>
</dbReference>
<dbReference type="InterPro" id="IPR025944">
    <property type="entry name" value="Sigma_54_int_dom_CS"/>
</dbReference>
<dbReference type="Pfam" id="PF25601">
    <property type="entry name" value="AAA_lid_14"/>
    <property type="match status" value="1"/>
</dbReference>
<dbReference type="PANTHER" id="PTHR32071">
    <property type="entry name" value="TRANSCRIPTIONAL REGULATORY PROTEIN"/>
    <property type="match status" value="1"/>
</dbReference>
<dbReference type="InterPro" id="IPR003593">
    <property type="entry name" value="AAA+_ATPase"/>
</dbReference>
<accession>A0ABV7EAK6</accession>
<comment type="caution">
    <text evidence="9">The sequence shown here is derived from an EMBL/GenBank/DDBJ whole genome shotgun (WGS) entry which is preliminary data.</text>
</comment>
<name>A0ABV7EAK6_9SPHN</name>
<evidence type="ECO:0000259" key="8">
    <source>
        <dbReference type="PROSITE" id="PS50045"/>
    </source>
</evidence>
<reference evidence="10" key="1">
    <citation type="journal article" date="2019" name="Int. J. Syst. Evol. Microbiol.">
        <title>The Global Catalogue of Microorganisms (GCM) 10K type strain sequencing project: providing services to taxonomists for standard genome sequencing and annotation.</title>
        <authorList>
            <consortium name="The Broad Institute Genomics Platform"/>
            <consortium name="The Broad Institute Genome Sequencing Center for Infectious Disease"/>
            <person name="Wu L."/>
            <person name="Ma J."/>
        </authorList>
    </citation>
    <scope>NUCLEOTIDE SEQUENCE [LARGE SCALE GENOMIC DNA]</scope>
    <source>
        <strain evidence="10">KCTC 52607</strain>
    </source>
</reference>
<dbReference type="SUPFAM" id="SSF52540">
    <property type="entry name" value="P-loop containing nucleoside triphosphate hydrolases"/>
    <property type="match status" value="1"/>
</dbReference>
<keyword evidence="3" id="KW-0902">Two-component regulatory system</keyword>
<dbReference type="InterPro" id="IPR002197">
    <property type="entry name" value="HTH_Fis"/>
</dbReference>
<keyword evidence="6" id="KW-0010">Activator</keyword>
<evidence type="ECO:0000256" key="1">
    <source>
        <dbReference type="ARBA" id="ARBA00022741"/>
    </source>
</evidence>
<organism evidence="9 10">
    <name type="scientific">Alteraurantiacibacter palmitatis</name>
    <dbReference type="NCBI Taxonomy" id="2054628"/>
    <lineage>
        <taxon>Bacteria</taxon>
        <taxon>Pseudomonadati</taxon>
        <taxon>Pseudomonadota</taxon>
        <taxon>Alphaproteobacteria</taxon>
        <taxon>Sphingomonadales</taxon>
        <taxon>Erythrobacteraceae</taxon>
        <taxon>Alteraurantiacibacter</taxon>
    </lineage>
</organism>
<feature type="domain" description="Sigma-54 factor interaction" evidence="8">
    <location>
        <begin position="97"/>
        <end position="324"/>
    </location>
</feature>
<proteinExistence type="predicted"/>
<dbReference type="EMBL" id="JBHRST010000022">
    <property type="protein sequence ID" value="MFC3098920.1"/>
    <property type="molecule type" value="Genomic_DNA"/>
</dbReference>
<dbReference type="PRINTS" id="PR01590">
    <property type="entry name" value="HTHFIS"/>
</dbReference>
<dbReference type="InterPro" id="IPR027417">
    <property type="entry name" value="P-loop_NTPase"/>
</dbReference>
<dbReference type="Proteomes" id="UP001595456">
    <property type="component" value="Unassembled WGS sequence"/>
</dbReference>
<evidence type="ECO:0000313" key="9">
    <source>
        <dbReference type="EMBL" id="MFC3098920.1"/>
    </source>
</evidence>
<dbReference type="CDD" id="cd00009">
    <property type="entry name" value="AAA"/>
    <property type="match status" value="1"/>
</dbReference>
<dbReference type="Pfam" id="PF00158">
    <property type="entry name" value="Sigma54_activat"/>
    <property type="match status" value="1"/>
</dbReference>
<dbReference type="InterPro" id="IPR058031">
    <property type="entry name" value="AAA_lid_NorR"/>
</dbReference>
<keyword evidence="10" id="KW-1185">Reference proteome</keyword>